<dbReference type="PROSITE" id="PS50932">
    <property type="entry name" value="HTH_LACI_2"/>
    <property type="match status" value="1"/>
</dbReference>
<dbReference type="EMBL" id="JBHUOQ010000004">
    <property type="protein sequence ID" value="MFD2831164.1"/>
    <property type="molecule type" value="Genomic_DNA"/>
</dbReference>
<feature type="domain" description="HTH lacI-type" evidence="4">
    <location>
        <begin position="2"/>
        <end position="56"/>
    </location>
</feature>
<evidence type="ECO:0000259" key="4">
    <source>
        <dbReference type="PROSITE" id="PS50932"/>
    </source>
</evidence>
<dbReference type="PANTHER" id="PTHR30146">
    <property type="entry name" value="LACI-RELATED TRANSCRIPTIONAL REPRESSOR"/>
    <property type="match status" value="1"/>
</dbReference>
<dbReference type="PANTHER" id="PTHR30146:SF109">
    <property type="entry name" value="HTH-TYPE TRANSCRIPTIONAL REGULATOR GALS"/>
    <property type="match status" value="1"/>
</dbReference>
<keyword evidence="1" id="KW-0805">Transcription regulation</keyword>
<dbReference type="SUPFAM" id="SSF53822">
    <property type="entry name" value="Periplasmic binding protein-like I"/>
    <property type="match status" value="1"/>
</dbReference>
<protein>
    <submittedName>
        <fullName evidence="5">LacI family DNA-binding transcriptional regulator</fullName>
    </submittedName>
</protein>
<sequence>MATIYDVAQKSNVSIATVSKVINNKGGVGEKTRKRVLEAMAELDYHPNLAASVLMGKNTKTIGLLIPDLANPYFSEIAKSIEDRAHNYGYNIIICSTEYIYQKERKYISLLKQKNVDGFIFVSGFENSEQISKLLEEKFPLIAVTRDFPMLTINSVGVDNYRGGYQAGHHFIQNGHENILIIGYDVWSNRERIRGFKDALSDSGREYNLHSHIMDQIEGDHYENGYTGIQQGMEKDMNITAVFAGNDLLAVGAVRGLKELSLSVPEDVSIIGFDNSKITRVIDPPLTTIAQPIQELGEKVMDMIIENIQNKDMRKRKEVLLPELVVRESVFDRTIENK</sequence>
<dbReference type="CDD" id="cd01392">
    <property type="entry name" value="HTH_LacI"/>
    <property type="match status" value="1"/>
</dbReference>
<dbReference type="Pfam" id="PF00532">
    <property type="entry name" value="Peripla_BP_1"/>
    <property type="match status" value="1"/>
</dbReference>
<organism evidence="5 6">
    <name type="scientific">Corticicoccus populi</name>
    <dbReference type="NCBI Taxonomy" id="1812821"/>
    <lineage>
        <taxon>Bacteria</taxon>
        <taxon>Bacillati</taxon>
        <taxon>Bacillota</taxon>
        <taxon>Bacilli</taxon>
        <taxon>Bacillales</taxon>
        <taxon>Staphylococcaceae</taxon>
        <taxon>Corticicoccus</taxon>
    </lineage>
</organism>
<evidence type="ECO:0000313" key="6">
    <source>
        <dbReference type="Proteomes" id="UP001597519"/>
    </source>
</evidence>
<dbReference type="Pfam" id="PF00356">
    <property type="entry name" value="LacI"/>
    <property type="match status" value="1"/>
</dbReference>
<dbReference type="SMART" id="SM00354">
    <property type="entry name" value="HTH_LACI"/>
    <property type="match status" value="1"/>
</dbReference>
<evidence type="ECO:0000256" key="3">
    <source>
        <dbReference type="ARBA" id="ARBA00023163"/>
    </source>
</evidence>
<dbReference type="InterPro" id="IPR028082">
    <property type="entry name" value="Peripla_BP_I"/>
</dbReference>
<keyword evidence="6" id="KW-1185">Reference proteome</keyword>
<evidence type="ECO:0000256" key="1">
    <source>
        <dbReference type="ARBA" id="ARBA00023015"/>
    </source>
</evidence>
<comment type="caution">
    <text evidence="5">The sequence shown here is derived from an EMBL/GenBank/DDBJ whole genome shotgun (WGS) entry which is preliminary data.</text>
</comment>
<proteinExistence type="predicted"/>
<dbReference type="InterPro" id="IPR001761">
    <property type="entry name" value="Peripla_BP/Lac1_sug-bd_dom"/>
</dbReference>
<evidence type="ECO:0000313" key="5">
    <source>
        <dbReference type="EMBL" id="MFD2831164.1"/>
    </source>
</evidence>
<keyword evidence="2 5" id="KW-0238">DNA-binding</keyword>
<dbReference type="Gene3D" id="1.10.260.40">
    <property type="entry name" value="lambda repressor-like DNA-binding domains"/>
    <property type="match status" value="1"/>
</dbReference>
<gene>
    <name evidence="5" type="ORF">ACFSX4_11880</name>
</gene>
<dbReference type="InterPro" id="IPR010982">
    <property type="entry name" value="Lambda_DNA-bd_dom_sf"/>
</dbReference>
<dbReference type="InterPro" id="IPR000843">
    <property type="entry name" value="HTH_LacI"/>
</dbReference>
<keyword evidence="3" id="KW-0804">Transcription</keyword>
<evidence type="ECO:0000256" key="2">
    <source>
        <dbReference type="ARBA" id="ARBA00023125"/>
    </source>
</evidence>
<dbReference type="Proteomes" id="UP001597519">
    <property type="component" value="Unassembled WGS sequence"/>
</dbReference>
<dbReference type="RefSeq" id="WP_377775128.1">
    <property type="nucleotide sequence ID" value="NZ_JBHUOQ010000004.1"/>
</dbReference>
<dbReference type="CDD" id="cd06267">
    <property type="entry name" value="PBP1_LacI_sugar_binding-like"/>
    <property type="match status" value="1"/>
</dbReference>
<name>A0ABW5X066_9STAP</name>
<dbReference type="GO" id="GO:0003677">
    <property type="term" value="F:DNA binding"/>
    <property type="evidence" value="ECO:0007669"/>
    <property type="project" value="UniProtKB-KW"/>
</dbReference>
<dbReference type="SUPFAM" id="SSF47413">
    <property type="entry name" value="lambda repressor-like DNA-binding domains"/>
    <property type="match status" value="1"/>
</dbReference>
<dbReference type="PROSITE" id="PS00356">
    <property type="entry name" value="HTH_LACI_1"/>
    <property type="match status" value="1"/>
</dbReference>
<accession>A0ABW5X066</accession>
<dbReference type="Gene3D" id="3.40.50.2300">
    <property type="match status" value="2"/>
</dbReference>
<reference evidence="6" key="1">
    <citation type="journal article" date="2019" name="Int. J. Syst. Evol. Microbiol.">
        <title>The Global Catalogue of Microorganisms (GCM) 10K type strain sequencing project: providing services to taxonomists for standard genome sequencing and annotation.</title>
        <authorList>
            <consortium name="The Broad Institute Genomics Platform"/>
            <consortium name="The Broad Institute Genome Sequencing Center for Infectious Disease"/>
            <person name="Wu L."/>
            <person name="Ma J."/>
        </authorList>
    </citation>
    <scope>NUCLEOTIDE SEQUENCE [LARGE SCALE GENOMIC DNA]</scope>
    <source>
        <strain evidence="6">KCTC 33575</strain>
    </source>
</reference>